<comment type="similarity">
    <text evidence="4 8">Belongs to the glycosyltransferase 1 family. Bacterial/plant glycogen synthase subfamily.</text>
</comment>
<dbReference type="OrthoDB" id="9808590at2"/>
<dbReference type="EC" id="2.4.1.21" evidence="8"/>
<protein>
    <recommendedName>
        <fullName evidence="8">Glycogen synthase</fullName>
        <ecNumber evidence="8">2.4.1.21</ecNumber>
    </recommendedName>
    <alternativeName>
        <fullName evidence="8">Starch [bacterial glycogen] synthase</fullName>
    </alternativeName>
</protein>
<comment type="function">
    <text evidence="2 8">Synthesizes alpha-1,4-glucan chains using ADP-glucose.</text>
</comment>
<dbReference type="Pfam" id="PF00534">
    <property type="entry name" value="Glycos_transf_1"/>
    <property type="match status" value="1"/>
</dbReference>
<dbReference type="CDD" id="cd03791">
    <property type="entry name" value="GT5_Glycogen_synthase_DULL1-like"/>
    <property type="match status" value="1"/>
</dbReference>
<dbReference type="InterPro" id="IPR013534">
    <property type="entry name" value="Starch_synth_cat_dom"/>
</dbReference>
<evidence type="ECO:0000256" key="8">
    <source>
        <dbReference type="HAMAP-Rule" id="MF_00484"/>
    </source>
</evidence>
<dbReference type="UniPathway" id="UPA00164"/>
<dbReference type="Pfam" id="PF08323">
    <property type="entry name" value="Glyco_transf_5"/>
    <property type="match status" value="1"/>
</dbReference>
<sequence length="472" mass="53767">MKVFHISAECYPVAKTGGLGDVVGALPKYQNLLGIQAAVIMPWYDKPFVRDHKFEKVYESEFKQGSQFYSFAILKETTNILGFEIYLVKIPGLLDRTEIYSYPDESNQFIAFQHALLKWISDQNIAPDLFHCHDHHSGLVPFFIENAEEFKSLKGIPTLATIHNAQYQGWMGWQQAILMPSFDSNKWGLLDWDKNINPLASLIKCCWAYNAVSTGYLKELFKEANGLESLFFSEKEKGYGIINGIDEEIWNPETDPFLHKNYSVRTVITGKKSNKKALCESYGLDLELPLLAFIGRFALEKGADLLPGFVQELAQKFTGKINFIVLGSGDIHIQEALTHLREKGNTAVIIGYNEKLSHQIYASADYLIMPSRVEPCGLNQLYAMRYGTIPIVRSIGGLKDTVTDLSKNKANGIVFEEVSLRNMVQAIKRGLKLYEESKVFNKLQRENMKLDYSWKSSTMKYIQLYENLINRL</sequence>
<dbReference type="NCBIfam" id="TIGR02095">
    <property type="entry name" value="glgA"/>
    <property type="match status" value="1"/>
</dbReference>
<evidence type="ECO:0000259" key="10">
    <source>
        <dbReference type="Pfam" id="PF08323"/>
    </source>
</evidence>
<evidence type="ECO:0000313" key="11">
    <source>
        <dbReference type="EMBL" id="TCK85002.1"/>
    </source>
</evidence>
<keyword evidence="12" id="KW-1185">Reference proteome</keyword>
<feature type="domain" description="Starch synthase catalytic" evidence="10">
    <location>
        <begin position="2"/>
        <end position="229"/>
    </location>
</feature>
<evidence type="ECO:0000256" key="4">
    <source>
        <dbReference type="ARBA" id="ARBA00010281"/>
    </source>
</evidence>
<dbReference type="SUPFAM" id="SSF53756">
    <property type="entry name" value="UDP-Glycosyltransferase/glycogen phosphorylase"/>
    <property type="match status" value="1"/>
</dbReference>
<accession>A0A4R1M1B6</accession>
<dbReference type="InterPro" id="IPR011835">
    <property type="entry name" value="GS/SS"/>
</dbReference>
<dbReference type="GO" id="GO:0004373">
    <property type="term" value="F:alpha-1,4-glucan glucosyltransferase (UDP-glucose donor) activity"/>
    <property type="evidence" value="ECO:0007669"/>
    <property type="project" value="InterPro"/>
</dbReference>
<dbReference type="GO" id="GO:0009011">
    <property type="term" value="F:alpha-1,4-glucan glucosyltransferase (ADP-glucose donor) activity"/>
    <property type="evidence" value="ECO:0007669"/>
    <property type="project" value="UniProtKB-UniRule"/>
</dbReference>
<dbReference type="InterPro" id="IPR001296">
    <property type="entry name" value="Glyco_trans_1"/>
</dbReference>
<feature type="binding site" evidence="8">
    <location>
        <position position="15"/>
    </location>
    <ligand>
        <name>ADP-alpha-D-glucose</name>
        <dbReference type="ChEBI" id="CHEBI:57498"/>
    </ligand>
</feature>
<dbReference type="AlphaFoldDB" id="A0A4R1M1B6"/>
<keyword evidence="5 8" id="KW-0328">Glycosyltransferase</keyword>
<evidence type="ECO:0000256" key="7">
    <source>
        <dbReference type="ARBA" id="ARBA00023056"/>
    </source>
</evidence>
<comment type="caution">
    <text evidence="11">The sequence shown here is derived from an EMBL/GenBank/DDBJ whole genome shotgun (WGS) entry which is preliminary data.</text>
</comment>
<evidence type="ECO:0000259" key="9">
    <source>
        <dbReference type="Pfam" id="PF00534"/>
    </source>
</evidence>
<dbReference type="RefSeq" id="WP_132220850.1">
    <property type="nucleotide sequence ID" value="NZ_SMGO01000001.1"/>
</dbReference>
<proteinExistence type="inferred from homology"/>
<evidence type="ECO:0000256" key="3">
    <source>
        <dbReference type="ARBA" id="ARBA00004964"/>
    </source>
</evidence>
<dbReference type="Proteomes" id="UP000294616">
    <property type="component" value="Unassembled WGS sequence"/>
</dbReference>
<dbReference type="PANTHER" id="PTHR45825">
    <property type="entry name" value="GRANULE-BOUND STARCH SYNTHASE 1, CHLOROPLASTIC/AMYLOPLASTIC"/>
    <property type="match status" value="1"/>
</dbReference>
<reference evidence="11 12" key="1">
    <citation type="submission" date="2019-03" db="EMBL/GenBank/DDBJ databases">
        <title>Genomic Encyclopedia of Archaeal and Bacterial Type Strains, Phase II (KMG-II): from individual species to whole genera.</title>
        <authorList>
            <person name="Goeker M."/>
        </authorList>
    </citation>
    <scope>NUCLEOTIDE SEQUENCE [LARGE SCALE GENOMIC DNA]</scope>
    <source>
        <strain evidence="11 12">DSM 22554</strain>
    </source>
</reference>
<dbReference type="PANTHER" id="PTHR45825:SF11">
    <property type="entry name" value="ALPHA AMYLASE DOMAIN-CONTAINING PROTEIN"/>
    <property type="match status" value="1"/>
</dbReference>
<dbReference type="GO" id="GO:0005978">
    <property type="term" value="P:glycogen biosynthetic process"/>
    <property type="evidence" value="ECO:0007669"/>
    <property type="project" value="UniProtKB-UniRule"/>
</dbReference>
<evidence type="ECO:0000256" key="6">
    <source>
        <dbReference type="ARBA" id="ARBA00022679"/>
    </source>
</evidence>
<organism evidence="11 12">
    <name type="scientific">Albibacterium bauzanense</name>
    <dbReference type="NCBI Taxonomy" id="653929"/>
    <lineage>
        <taxon>Bacteria</taxon>
        <taxon>Pseudomonadati</taxon>
        <taxon>Bacteroidota</taxon>
        <taxon>Sphingobacteriia</taxon>
        <taxon>Sphingobacteriales</taxon>
        <taxon>Sphingobacteriaceae</taxon>
        <taxon>Albibacterium</taxon>
    </lineage>
</organism>
<dbReference type="Gene3D" id="3.40.50.2000">
    <property type="entry name" value="Glycogen Phosphorylase B"/>
    <property type="match status" value="2"/>
</dbReference>
<gene>
    <name evidence="8" type="primary">glgA</name>
    <name evidence="11" type="ORF">C8N28_0298</name>
</gene>
<evidence type="ECO:0000256" key="2">
    <source>
        <dbReference type="ARBA" id="ARBA00002764"/>
    </source>
</evidence>
<name>A0A4R1M1B6_9SPHI</name>
<comment type="catalytic activity">
    <reaction evidence="1 8">
        <text>[(1-&gt;4)-alpha-D-glucosyl](n) + ADP-alpha-D-glucose = [(1-&gt;4)-alpha-D-glucosyl](n+1) + ADP + H(+)</text>
        <dbReference type="Rhea" id="RHEA:18189"/>
        <dbReference type="Rhea" id="RHEA-COMP:9584"/>
        <dbReference type="Rhea" id="RHEA-COMP:9587"/>
        <dbReference type="ChEBI" id="CHEBI:15378"/>
        <dbReference type="ChEBI" id="CHEBI:15444"/>
        <dbReference type="ChEBI" id="CHEBI:57498"/>
        <dbReference type="ChEBI" id="CHEBI:456216"/>
        <dbReference type="EC" id="2.4.1.21"/>
    </reaction>
</comment>
<dbReference type="HAMAP" id="MF_00484">
    <property type="entry name" value="Glycogen_synth"/>
    <property type="match status" value="1"/>
</dbReference>
<dbReference type="EMBL" id="SMGO01000001">
    <property type="protein sequence ID" value="TCK85002.1"/>
    <property type="molecule type" value="Genomic_DNA"/>
</dbReference>
<evidence type="ECO:0000256" key="5">
    <source>
        <dbReference type="ARBA" id="ARBA00022676"/>
    </source>
</evidence>
<comment type="pathway">
    <text evidence="3 8">Glycan biosynthesis; glycogen biosynthesis.</text>
</comment>
<keyword evidence="7 8" id="KW-0320">Glycogen biosynthesis</keyword>
<evidence type="ECO:0000313" key="12">
    <source>
        <dbReference type="Proteomes" id="UP000294616"/>
    </source>
</evidence>
<keyword evidence="6 8" id="KW-0808">Transferase</keyword>
<evidence type="ECO:0000256" key="1">
    <source>
        <dbReference type="ARBA" id="ARBA00001478"/>
    </source>
</evidence>
<feature type="domain" description="Glycosyl transferase family 1" evidence="9">
    <location>
        <begin position="280"/>
        <end position="442"/>
    </location>
</feature>